<dbReference type="GO" id="GO:0015628">
    <property type="term" value="P:protein secretion by the type II secretion system"/>
    <property type="evidence" value="ECO:0007669"/>
    <property type="project" value="InterPro"/>
</dbReference>
<evidence type="ECO:0000313" key="15">
    <source>
        <dbReference type="Proteomes" id="UP000288096"/>
    </source>
</evidence>
<dbReference type="Pfam" id="PF00263">
    <property type="entry name" value="Secretin"/>
    <property type="match status" value="1"/>
</dbReference>
<evidence type="ECO:0000256" key="5">
    <source>
        <dbReference type="ARBA" id="ARBA00022692"/>
    </source>
</evidence>
<proteinExistence type="inferred from homology"/>
<evidence type="ECO:0000256" key="4">
    <source>
        <dbReference type="ARBA" id="ARBA00022452"/>
    </source>
</evidence>
<feature type="domain" description="NolW-like" evidence="12">
    <location>
        <begin position="244"/>
        <end position="320"/>
    </location>
</feature>
<dbReference type="InterPro" id="IPR038591">
    <property type="entry name" value="NolW-like_sf"/>
</dbReference>
<keyword evidence="7" id="KW-0653">Protein transport</keyword>
<dbReference type="GO" id="GO:0015627">
    <property type="term" value="C:type II protein secretion system complex"/>
    <property type="evidence" value="ECO:0007669"/>
    <property type="project" value="InterPro"/>
</dbReference>
<dbReference type="Gene3D" id="3.30.1370.120">
    <property type="match status" value="3"/>
</dbReference>
<dbReference type="NCBIfam" id="TIGR02517">
    <property type="entry name" value="type_II_gspD"/>
    <property type="match status" value="1"/>
</dbReference>
<gene>
    <name evidence="14" type="ORF">DENIS_5058</name>
</gene>
<keyword evidence="6" id="KW-0732">Signal</keyword>
<feature type="domain" description="NolW-like" evidence="12">
    <location>
        <begin position="165"/>
        <end position="235"/>
    </location>
</feature>
<evidence type="ECO:0000256" key="9">
    <source>
        <dbReference type="ARBA" id="ARBA00023237"/>
    </source>
</evidence>
<dbReference type="PANTHER" id="PTHR30332">
    <property type="entry name" value="PROBABLE GENERAL SECRETION PATHWAY PROTEIN D"/>
    <property type="match status" value="1"/>
</dbReference>
<dbReference type="EMBL" id="BEXT01000001">
    <property type="protein sequence ID" value="GBC64057.1"/>
    <property type="molecule type" value="Genomic_DNA"/>
</dbReference>
<feature type="domain" description="NolW-like" evidence="12">
    <location>
        <begin position="100"/>
        <end position="157"/>
    </location>
</feature>
<comment type="subcellular location">
    <subcellularLocation>
        <location evidence="1 10">Cell outer membrane</location>
    </subcellularLocation>
</comment>
<comment type="similarity">
    <text evidence="2">Belongs to the bacterial secretin family. GSP D subfamily.</text>
</comment>
<keyword evidence="15" id="KW-1185">Reference proteome</keyword>
<keyword evidence="4" id="KW-1134">Transmembrane beta strand</keyword>
<feature type="domain" description="Type II/III secretion system secretin-like" evidence="11">
    <location>
        <begin position="411"/>
        <end position="575"/>
    </location>
</feature>
<evidence type="ECO:0000256" key="2">
    <source>
        <dbReference type="ARBA" id="ARBA00006980"/>
    </source>
</evidence>
<feature type="domain" description="GspD-like N0" evidence="13">
    <location>
        <begin position="3"/>
        <end position="72"/>
    </location>
</feature>
<evidence type="ECO:0000313" key="14">
    <source>
        <dbReference type="EMBL" id="GBC64057.1"/>
    </source>
</evidence>
<dbReference type="InterPro" id="IPR004846">
    <property type="entry name" value="T2SS/T3SS_dom"/>
</dbReference>
<dbReference type="InterPro" id="IPR013356">
    <property type="entry name" value="T2SS_GspD"/>
</dbReference>
<dbReference type="PANTHER" id="PTHR30332:SF24">
    <property type="entry name" value="SECRETIN GSPD-RELATED"/>
    <property type="match status" value="1"/>
</dbReference>
<keyword evidence="3 10" id="KW-0813">Transport</keyword>
<evidence type="ECO:0000256" key="10">
    <source>
        <dbReference type="RuleBase" id="RU004004"/>
    </source>
</evidence>
<keyword evidence="5" id="KW-0812">Transmembrane</keyword>
<evidence type="ECO:0000256" key="3">
    <source>
        <dbReference type="ARBA" id="ARBA00022448"/>
    </source>
</evidence>
<evidence type="ECO:0000259" key="13">
    <source>
        <dbReference type="Pfam" id="PF21305"/>
    </source>
</evidence>
<dbReference type="PRINTS" id="PR00811">
    <property type="entry name" value="BCTERIALGSPD"/>
</dbReference>
<comment type="caution">
    <text evidence="14">The sequence shown here is derived from an EMBL/GenBank/DDBJ whole genome shotgun (WGS) entry which is preliminary data.</text>
</comment>
<keyword evidence="9" id="KW-0998">Cell outer membrane</keyword>
<dbReference type="InterPro" id="IPR050810">
    <property type="entry name" value="Bact_Secretion_Sys_Channel"/>
</dbReference>
<organism evidence="14 15">
    <name type="scientific">Desulfonema ishimotonii</name>
    <dbReference type="NCBI Taxonomy" id="45657"/>
    <lineage>
        <taxon>Bacteria</taxon>
        <taxon>Pseudomonadati</taxon>
        <taxon>Thermodesulfobacteriota</taxon>
        <taxon>Desulfobacteria</taxon>
        <taxon>Desulfobacterales</taxon>
        <taxon>Desulfococcaceae</taxon>
        <taxon>Desulfonema</taxon>
    </lineage>
</organism>
<accession>A0A401G489</accession>
<dbReference type="Pfam" id="PF03958">
    <property type="entry name" value="Secretin_N"/>
    <property type="match status" value="3"/>
</dbReference>
<dbReference type="GO" id="GO:0009279">
    <property type="term" value="C:cell outer membrane"/>
    <property type="evidence" value="ECO:0007669"/>
    <property type="project" value="UniProtKB-SubCell"/>
</dbReference>
<name>A0A401G489_9BACT</name>
<evidence type="ECO:0000256" key="1">
    <source>
        <dbReference type="ARBA" id="ARBA00004442"/>
    </source>
</evidence>
<dbReference type="InterPro" id="IPR001775">
    <property type="entry name" value="GspD/PilQ"/>
</dbReference>
<dbReference type="Proteomes" id="UP000288096">
    <property type="component" value="Unassembled WGS sequence"/>
</dbReference>
<dbReference type="InterPro" id="IPR049371">
    <property type="entry name" value="GspD-like_N0"/>
</dbReference>
<evidence type="ECO:0000256" key="7">
    <source>
        <dbReference type="ARBA" id="ARBA00022927"/>
    </source>
</evidence>
<reference evidence="15" key="1">
    <citation type="submission" date="2017-11" db="EMBL/GenBank/DDBJ databases">
        <authorList>
            <person name="Watanabe M."/>
            <person name="Kojima H."/>
        </authorList>
    </citation>
    <scope>NUCLEOTIDE SEQUENCE [LARGE SCALE GENOMIC DNA]</scope>
    <source>
        <strain evidence="15">Tokyo 01</strain>
    </source>
</reference>
<evidence type="ECO:0000256" key="6">
    <source>
        <dbReference type="ARBA" id="ARBA00022729"/>
    </source>
</evidence>
<dbReference type="Pfam" id="PF21305">
    <property type="entry name" value="type_II_gspD_N0"/>
    <property type="match status" value="1"/>
</dbReference>
<dbReference type="InterPro" id="IPR005644">
    <property type="entry name" value="NolW-like"/>
</dbReference>
<evidence type="ECO:0000259" key="12">
    <source>
        <dbReference type="Pfam" id="PF03958"/>
    </source>
</evidence>
<keyword evidence="8" id="KW-0472">Membrane</keyword>
<dbReference type="AlphaFoldDB" id="A0A401G489"/>
<evidence type="ECO:0000259" key="11">
    <source>
        <dbReference type="Pfam" id="PF00263"/>
    </source>
</evidence>
<sequence>MSIDFNDVDISVFIKFISELTQKNFIIDRKVKGKVTIISPSKISVEEAYKVFESVLEVHGFTTVQAGEVTKIVSSSEARTKNIDTLMREEARSPEDKVVTQLIPLRFADANEIKRLFAPLVSKSSVILAYQPTNMIMITDIYSNIRRLMRIIKTIDVTGVGQEISVLPLENADATKMVRLLTTVFQARKTAKKGTASNLSVSKFVADERTNSVVLLASENETMKIKRLIKRLDKELPRGKESIHVYYLEHATAEDLAQTLQSLSTKQSSSAKTGKKQTPIVSDAVKITADKATNSLIIMAEKDEYQIIEDIIKKLDIPRAMVYIEALIMEVDVTRGFGIGTEWTVGGKTSYGSDKDAWVGGGWGGGGDTPYSNLAGVAAGALPGGFSLGVFGESIEIGGVEFQNVGAIAQAYKDDSSTHILSTPQLLTTDNEEAYINVGKNVPYQTKTGTTSTSETYNTYEYKDVGITLKVTPQISKDRLIRLTLEQTSTKLDTAAASSTDERPTTFKREVNTTVVVQDASTIVIGGLIDDTFSESENKIPCLGDIPGLGWAFKSLNRGREKTNLFIFLTPHVVKSSEEAKAILEQKKEQADYIGDEEGIKLYYDRDRGAAEWYPTLPDLFESD</sequence>
<protein>
    <submittedName>
        <fullName evidence="14">Type II secretion system protein GspD</fullName>
    </submittedName>
</protein>
<reference evidence="15" key="2">
    <citation type="submission" date="2019-01" db="EMBL/GenBank/DDBJ databases">
        <title>Genome sequence of Desulfonema ishimotonii strain Tokyo 01.</title>
        <authorList>
            <person name="Fukui M."/>
        </authorList>
    </citation>
    <scope>NUCLEOTIDE SEQUENCE [LARGE SCALE GENOMIC DNA]</scope>
    <source>
        <strain evidence="15">Tokyo 01</strain>
    </source>
</reference>
<evidence type="ECO:0000256" key="8">
    <source>
        <dbReference type="ARBA" id="ARBA00023136"/>
    </source>
</evidence>